<dbReference type="PROSITE" id="PS50115">
    <property type="entry name" value="ARFGAP"/>
    <property type="match status" value="1"/>
</dbReference>
<gene>
    <name evidence="5" type="ORF">PECAL_1P04830</name>
</gene>
<evidence type="ECO:0000256" key="3">
    <source>
        <dbReference type="SAM" id="SignalP"/>
    </source>
</evidence>
<feature type="signal peptide" evidence="3">
    <location>
        <begin position="1"/>
        <end position="22"/>
    </location>
</feature>
<dbReference type="OrthoDB" id="10266696at2759"/>
<dbReference type="InterPro" id="IPR038508">
    <property type="entry name" value="ArfGAP_dom_sf"/>
</dbReference>
<dbReference type="AlphaFoldDB" id="A0A8J2S6Q3"/>
<keyword evidence="3" id="KW-0732">Signal</keyword>
<feature type="region of interest" description="Disordered" evidence="2">
    <location>
        <begin position="60"/>
        <end position="81"/>
    </location>
</feature>
<dbReference type="GO" id="GO:0005096">
    <property type="term" value="F:GTPase activator activity"/>
    <property type="evidence" value="ECO:0007669"/>
    <property type="project" value="InterPro"/>
</dbReference>
<dbReference type="PANTHER" id="PTHR45705:SF1">
    <property type="entry name" value="FI20236P1"/>
    <property type="match status" value="1"/>
</dbReference>
<dbReference type="GO" id="GO:0005737">
    <property type="term" value="C:cytoplasm"/>
    <property type="evidence" value="ECO:0007669"/>
    <property type="project" value="TreeGrafter"/>
</dbReference>
<dbReference type="Gene3D" id="1.10.220.150">
    <property type="entry name" value="Arf GTPase activating protein"/>
    <property type="match status" value="1"/>
</dbReference>
<evidence type="ECO:0000256" key="1">
    <source>
        <dbReference type="PROSITE-ProRule" id="PRU00288"/>
    </source>
</evidence>
<dbReference type="InterPro" id="IPR037278">
    <property type="entry name" value="ARFGAP/RecO"/>
</dbReference>
<dbReference type="PANTHER" id="PTHR45705">
    <property type="entry name" value="FI20236P1"/>
    <property type="match status" value="1"/>
</dbReference>
<accession>A0A8J2S6Q3</accession>
<organism evidence="5 6">
    <name type="scientific">Pelagomonas calceolata</name>
    <dbReference type="NCBI Taxonomy" id="35677"/>
    <lineage>
        <taxon>Eukaryota</taxon>
        <taxon>Sar</taxon>
        <taxon>Stramenopiles</taxon>
        <taxon>Ochrophyta</taxon>
        <taxon>Pelagophyceae</taxon>
        <taxon>Pelagomonadales</taxon>
        <taxon>Pelagomonadaceae</taxon>
        <taxon>Pelagomonas</taxon>
    </lineage>
</organism>
<feature type="compositionally biased region" description="Low complexity" evidence="2">
    <location>
        <begin position="37"/>
        <end position="46"/>
    </location>
</feature>
<keyword evidence="1" id="KW-0863">Zinc-finger</keyword>
<protein>
    <recommendedName>
        <fullName evidence="4">Arf-GAP domain-containing protein</fullName>
    </recommendedName>
</protein>
<evidence type="ECO:0000313" key="6">
    <source>
        <dbReference type="Proteomes" id="UP000789595"/>
    </source>
</evidence>
<feature type="domain" description="Arf-GAP" evidence="4">
    <location>
        <begin position="115"/>
        <end position="233"/>
    </location>
</feature>
<evidence type="ECO:0000256" key="2">
    <source>
        <dbReference type="SAM" id="MobiDB-lite"/>
    </source>
</evidence>
<name>A0A8J2S6Q3_9STRA</name>
<dbReference type="SMART" id="SM00105">
    <property type="entry name" value="ArfGap"/>
    <property type="match status" value="1"/>
</dbReference>
<comment type="caution">
    <text evidence="5">The sequence shown here is derived from an EMBL/GenBank/DDBJ whole genome shotgun (WGS) entry which is preliminary data.</text>
</comment>
<dbReference type="Proteomes" id="UP000789595">
    <property type="component" value="Unassembled WGS sequence"/>
</dbReference>
<evidence type="ECO:0000313" key="5">
    <source>
        <dbReference type="EMBL" id="CAH0364131.1"/>
    </source>
</evidence>
<feature type="region of interest" description="Disordered" evidence="2">
    <location>
        <begin position="227"/>
        <end position="257"/>
    </location>
</feature>
<feature type="chain" id="PRO_5035170815" description="Arf-GAP domain-containing protein" evidence="3">
    <location>
        <begin position="23"/>
        <end position="257"/>
    </location>
</feature>
<sequence>MQRVFNPIHLAAAAILEPVVAATPKKAATPVNGQHRGPTGSATPTGAAALSGRLAAAVRNGESSPRSVLDEPVDQPRALPPESLLHGVIPATMWTSKLGTNYSLDDIRKNDKRAHAELQRIRWRPDNSRCADCAATPTVWAIVNHGTFVCLRCASVHRSLGTHISKPKGCTGTYLWGPDELQAMRPGNRAANIALLGDSAPRLTPDVSDAALREHLVDKYEKKRWAPAVRPPEPPDLMTFDEPPPPPEEDFFASFGV</sequence>
<dbReference type="InterPro" id="IPR051718">
    <property type="entry name" value="ARF_GTPase-activating"/>
</dbReference>
<dbReference type="GO" id="GO:0008270">
    <property type="term" value="F:zinc ion binding"/>
    <property type="evidence" value="ECO:0007669"/>
    <property type="project" value="UniProtKB-KW"/>
</dbReference>
<dbReference type="PRINTS" id="PR00405">
    <property type="entry name" value="REVINTRACTNG"/>
</dbReference>
<dbReference type="InterPro" id="IPR001164">
    <property type="entry name" value="ArfGAP_dom"/>
</dbReference>
<feature type="region of interest" description="Disordered" evidence="2">
    <location>
        <begin position="27"/>
        <end position="46"/>
    </location>
</feature>
<proteinExistence type="predicted"/>
<dbReference type="EMBL" id="CAKKNE010000001">
    <property type="protein sequence ID" value="CAH0364131.1"/>
    <property type="molecule type" value="Genomic_DNA"/>
</dbReference>
<dbReference type="SUPFAM" id="SSF57863">
    <property type="entry name" value="ArfGap/RecO-like zinc finger"/>
    <property type="match status" value="1"/>
</dbReference>
<evidence type="ECO:0000259" key="4">
    <source>
        <dbReference type="PROSITE" id="PS50115"/>
    </source>
</evidence>
<reference evidence="5" key="1">
    <citation type="submission" date="2021-11" db="EMBL/GenBank/DDBJ databases">
        <authorList>
            <consortium name="Genoscope - CEA"/>
            <person name="William W."/>
        </authorList>
    </citation>
    <scope>NUCLEOTIDE SEQUENCE</scope>
</reference>
<keyword evidence="1" id="KW-0479">Metal-binding</keyword>
<keyword evidence="1" id="KW-0862">Zinc</keyword>
<dbReference type="Pfam" id="PF01412">
    <property type="entry name" value="ArfGap"/>
    <property type="match status" value="1"/>
</dbReference>
<keyword evidence="6" id="KW-1185">Reference proteome</keyword>